<name>A0A6A6HNQ2_VIRVR</name>
<accession>A0A6A6HNQ2</accession>
<proteinExistence type="predicted"/>
<evidence type="ECO:0000259" key="1">
    <source>
        <dbReference type="Pfam" id="PF11274"/>
    </source>
</evidence>
<dbReference type="PANTHER" id="PTHR40370">
    <property type="entry name" value="EXPRESSED PROTEIN"/>
    <property type="match status" value="1"/>
</dbReference>
<keyword evidence="3" id="KW-1185">Reference proteome</keyword>
<dbReference type="OrthoDB" id="6423603at2759"/>
<sequence length="311" mass="33851">MANADQSVLHLHPLVPTDLPTHPTLSAHQQSSPDTSSFIKRVLDEAVALVDSTIPQSFHSVSKSKTSPPSAASVELLSRSISASALPGHVKREGSSSSKGEAWFARRSVHEDAAKEGTASWAEFEDGLLRNHSANEMDYTPDVYDAYKVLEWDASQLGTVEGYEGVGMYIIEMCHHIPPPLSNRCFSVLVVTAHIPNRTSPNLPSFIDVQIPVDISGLQEAMYSNGKHKSEADTSQKKKPITMGQYTSVERVKLVEEEGKAKKEIVWEMATASDAKGTLPMAVQKMGVPGAIIKDVGFFLGWVARRRKTGA</sequence>
<dbReference type="Pfam" id="PF11274">
    <property type="entry name" value="DUF3074"/>
    <property type="match status" value="1"/>
</dbReference>
<dbReference type="AlphaFoldDB" id="A0A6A6HNQ2"/>
<reference evidence="2" key="1">
    <citation type="journal article" date="2020" name="Stud. Mycol.">
        <title>101 Dothideomycetes genomes: a test case for predicting lifestyles and emergence of pathogens.</title>
        <authorList>
            <person name="Haridas S."/>
            <person name="Albert R."/>
            <person name="Binder M."/>
            <person name="Bloem J."/>
            <person name="Labutti K."/>
            <person name="Salamov A."/>
            <person name="Andreopoulos B."/>
            <person name="Baker S."/>
            <person name="Barry K."/>
            <person name="Bills G."/>
            <person name="Bluhm B."/>
            <person name="Cannon C."/>
            <person name="Castanera R."/>
            <person name="Culley D."/>
            <person name="Daum C."/>
            <person name="Ezra D."/>
            <person name="Gonzalez J."/>
            <person name="Henrissat B."/>
            <person name="Kuo A."/>
            <person name="Liang C."/>
            <person name="Lipzen A."/>
            <person name="Lutzoni F."/>
            <person name="Magnuson J."/>
            <person name="Mondo S."/>
            <person name="Nolan M."/>
            <person name="Ohm R."/>
            <person name="Pangilinan J."/>
            <person name="Park H.-J."/>
            <person name="Ramirez L."/>
            <person name="Alfaro M."/>
            <person name="Sun H."/>
            <person name="Tritt A."/>
            <person name="Yoshinaga Y."/>
            <person name="Zwiers L.-H."/>
            <person name="Turgeon B."/>
            <person name="Goodwin S."/>
            <person name="Spatafora J."/>
            <person name="Crous P."/>
            <person name="Grigoriev I."/>
        </authorList>
    </citation>
    <scope>NUCLEOTIDE SEQUENCE</scope>
    <source>
        <strain evidence="2">Tuck. ex Michener</strain>
    </source>
</reference>
<dbReference type="Proteomes" id="UP000800092">
    <property type="component" value="Unassembled WGS sequence"/>
</dbReference>
<dbReference type="PANTHER" id="PTHR40370:SF1">
    <property type="entry name" value="DUF3074 DOMAIN-CONTAINING PROTEIN"/>
    <property type="match status" value="1"/>
</dbReference>
<evidence type="ECO:0000313" key="3">
    <source>
        <dbReference type="Proteomes" id="UP000800092"/>
    </source>
</evidence>
<evidence type="ECO:0000313" key="2">
    <source>
        <dbReference type="EMBL" id="KAF2239163.1"/>
    </source>
</evidence>
<dbReference type="EMBL" id="ML991773">
    <property type="protein sequence ID" value="KAF2239163.1"/>
    <property type="molecule type" value="Genomic_DNA"/>
</dbReference>
<organism evidence="2 3">
    <name type="scientific">Viridothelium virens</name>
    <name type="common">Speckled blister lichen</name>
    <name type="synonym">Trypethelium virens</name>
    <dbReference type="NCBI Taxonomy" id="1048519"/>
    <lineage>
        <taxon>Eukaryota</taxon>
        <taxon>Fungi</taxon>
        <taxon>Dikarya</taxon>
        <taxon>Ascomycota</taxon>
        <taxon>Pezizomycotina</taxon>
        <taxon>Dothideomycetes</taxon>
        <taxon>Dothideomycetes incertae sedis</taxon>
        <taxon>Trypetheliales</taxon>
        <taxon>Trypetheliaceae</taxon>
        <taxon>Viridothelium</taxon>
    </lineage>
</organism>
<gene>
    <name evidence="2" type="ORF">EV356DRAFT_515392</name>
</gene>
<protein>
    <recommendedName>
        <fullName evidence="1">DUF3074 domain-containing protein</fullName>
    </recommendedName>
</protein>
<feature type="domain" description="DUF3074" evidence="1">
    <location>
        <begin position="103"/>
        <end position="303"/>
    </location>
</feature>
<dbReference type="InterPro" id="IPR024500">
    <property type="entry name" value="DUF3074"/>
</dbReference>